<dbReference type="InterPro" id="IPR016162">
    <property type="entry name" value="Ald_DH_N"/>
</dbReference>
<dbReference type="InterPro" id="IPR016163">
    <property type="entry name" value="Ald_DH_C"/>
</dbReference>
<keyword evidence="3" id="KW-0560">Oxidoreductase</keyword>
<sequence>MNSQVKHSPIKTVNPFTNEIVKEFDVMKPAQIASIIDKADEAFKSWKNTPFSERAKIIHKVATIMRERKEALGALATLEMGKLLAESIYEVELSADIFDYYAEHAEKFLADHPLDVKHGDAFLSYEPIGVLLSVQPWNFPYYQITRSAASNLMAGNTMVLKHASNIPQCAQIMEDIFKDAGLPNGVYTNLFVPGKDVEAIVSNPKIKAVTLTGSKPAGASITAAAGANVKKATLELGGSDPFVVLEDADVSEAVEVSVAGRMWNAGQVCVSPKRVIVPAKMYDEFLAKTKEAFSKLVVGNPMDATTNVAPLCTEKAAEDVVSQIQKAAEQGATIALGGKRVKRTGAFVEPTLITDITPKMDAYFEEIFGPVFMLYQYKDVDEAIEIANATEFGLGGTVFGKDTKKAVEVARRIDTGMVYINHVTGIAPELPFGGTKESGFGREQSIAGIFEFVNAKLIRTTTPDKAY</sequence>
<comment type="similarity">
    <text evidence="1">Belongs to the aldehyde dehydrogenase family.</text>
</comment>
<evidence type="ECO:0000256" key="1">
    <source>
        <dbReference type="ARBA" id="ARBA00009986"/>
    </source>
</evidence>
<evidence type="ECO:0000313" key="5">
    <source>
        <dbReference type="EMBL" id="PZE17560.1"/>
    </source>
</evidence>
<dbReference type="GO" id="GO:0004030">
    <property type="term" value="F:aldehyde dehydrogenase [NAD(P)+] activity"/>
    <property type="evidence" value="ECO:0007669"/>
    <property type="project" value="InterPro"/>
</dbReference>
<feature type="domain" description="Aldehyde dehydrogenase" evidence="4">
    <location>
        <begin position="8"/>
        <end position="457"/>
    </location>
</feature>
<evidence type="ECO:0000256" key="3">
    <source>
        <dbReference type="ARBA" id="ARBA00023002"/>
    </source>
</evidence>
<dbReference type="GO" id="GO:0004777">
    <property type="term" value="F:succinate-semialdehyde dehydrogenase (NAD+) activity"/>
    <property type="evidence" value="ECO:0007669"/>
    <property type="project" value="TreeGrafter"/>
</dbReference>
<dbReference type="Pfam" id="PF00171">
    <property type="entry name" value="Aldedh"/>
    <property type="match status" value="1"/>
</dbReference>
<gene>
    <name evidence="5" type="ORF">DNU06_06950</name>
</gene>
<dbReference type="InterPro" id="IPR047110">
    <property type="entry name" value="GABD/Sad-like"/>
</dbReference>
<dbReference type="Proteomes" id="UP000249248">
    <property type="component" value="Unassembled WGS sequence"/>
</dbReference>
<dbReference type="OrthoDB" id="9762913at2"/>
<dbReference type="Gene3D" id="3.40.605.10">
    <property type="entry name" value="Aldehyde Dehydrogenase, Chain A, domain 1"/>
    <property type="match status" value="1"/>
</dbReference>
<comment type="caution">
    <text evidence="5">The sequence shown here is derived from an EMBL/GenBank/DDBJ whole genome shotgun (WGS) entry which is preliminary data.</text>
</comment>
<evidence type="ECO:0000256" key="2">
    <source>
        <dbReference type="ARBA" id="ARBA00022857"/>
    </source>
</evidence>
<dbReference type="PANTHER" id="PTHR43217">
    <property type="entry name" value="SUCCINATE SEMIALDEHYDE DEHYDROGENASE [NAD(P)+] SAD"/>
    <property type="match status" value="1"/>
</dbReference>
<protein>
    <submittedName>
        <fullName evidence="5">NAD-dependent succinate-semialdehyde dehydrogenase</fullName>
    </submittedName>
</protein>
<dbReference type="InterPro" id="IPR016161">
    <property type="entry name" value="Ald_DH/histidinol_DH"/>
</dbReference>
<evidence type="ECO:0000313" key="6">
    <source>
        <dbReference type="Proteomes" id="UP000249248"/>
    </source>
</evidence>
<keyword evidence="6" id="KW-1185">Reference proteome</keyword>
<organism evidence="5 6">
    <name type="scientific">Putridiphycobacter roseus</name>
    <dbReference type="NCBI Taxonomy" id="2219161"/>
    <lineage>
        <taxon>Bacteria</taxon>
        <taxon>Pseudomonadati</taxon>
        <taxon>Bacteroidota</taxon>
        <taxon>Flavobacteriia</taxon>
        <taxon>Flavobacteriales</taxon>
        <taxon>Crocinitomicaceae</taxon>
        <taxon>Putridiphycobacter</taxon>
    </lineage>
</organism>
<dbReference type="CDD" id="cd07100">
    <property type="entry name" value="ALDH_SSADH1_GabD1"/>
    <property type="match status" value="1"/>
</dbReference>
<dbReference type="FunFam" id="3.40.605.10:FF:000012">
    <property type="entry name" value="NAD-dependent succinate-semialdehyde dehydrogenase"/>
    <property type="match status" value="1"/>
</dbReference>
<dbReference type="AlphaFoldDB" id="A0A2W1N1W9"/>
<dbReference type="InterPro" id="IPR015590">
    <property type="entry name" value="Aldehyde_DH_dom"/>
</dbReference>
<dbReference type="InterPro" id="IPR044148">
    <property type="entry name" value="ALDH_GabD1-like"/>
</dbReference>
<reference evidence="5 6" key="1">
    <citation type="submission" date="2018-06" db="EMBL/GenBank/DDBJ databases">
        <title>The draft genome sequence of Crocinitomix sp. SM1701.</title>
        <authorList>
            <person name="Zhang X."/>
        </authorList>
    </citation>
    <scope>NUCLEOTIDE SEQUENCE [LARGE SCALE GENOMIC DNA]</scope>
    <source>
        <strain evidence="5 6">SM1701</strain>
    </source>
</reference>
<evidence type="ECO:0000259" key="4">
    <source>
        <dbReference type="Pfam" id="PF00171"/>
    </source>
</evidence>
<dbReference type="EMBL" id="QKSB01000003">
    <property type="protein sequence ID" value="PZE17560.1"/>
    <property type="molecule type" value="Genomic_DNA"/>
</dbReference>
<dbReference type="RefSeq" id="WP_111062520.1">
    <property type="nucleotide sequence ID" value="NZ_JBHUCU010000027.1"/>
</dbReference>
<accession>A0A2W1N1W9</accession>
<dbReference type="FunFam" id="3.40.309.10:FF:000009">
    <property type="entry name" value="Aldehyde dehydrogenase A"/>
    <property type="match status" value="1"/>
</dbReference>
<dbReference type="SUPFAM" id="SSF53720">
    <property type="entry name" value="ALDH-like"/>
    <property type="match status" value="1"/>
</dbReference>
<name>A0A2W1N1W9_9FLAO</name>
<dbReference type="Gene3D" id="3.40.309.10">
    <property type="entry name" value="Aldehyde Dehydrogenase, Chain A, domain 2"/>
    <property type="match status" value="1"/>
</dbReference>
<keyword evidence="2" id="KW-0521">NADP</keyword>
<dbReference type="PANTHER" id="PTHR43217:SF2">
    <property type="entry name" value="SUCCINATE-SEMIALDEHYDE DEHYDROGENASE [NADP(+)]"/>
    <property type="match status" value="1"/>
</dbReference>
<proteinExistence type="inferred from homology"/>